<evidence type="ECO:0000256" key="1">
    <source>
        <dbReference type="ARBA" id="ARBA00022737"/>
    </source>
</evidence>
<keyword evidence="3" id="KW-1185">Reference proteome</keyword>
<dbReference type="InterPro" id="IPR000315">
    <property type="entry name" value="Znf_B-box"/>
</dbReference>
<dbReference type="Proteomes" id="UP001152795">
    <property type="component" value="Unassembled WGS sequence"/>
</dbReference>
<dbReference type="Gene3D" id="2.60.40.10">
    <property type="entry name" value="Immunoglobulins"/>
    <property type="match status" value="1"/>
</dbReference>
<proteinExistence type="predicted"/>
<evidence type="ECO:0000313" key="2">
    <source>
        <dbReference type="EMBL" id="CAB3992550.1"/>
    </source>
</evidence>
<dbReference type="PROSITE" id="PS50194">
    <property type="entry name" value="FILAMIN_REPEAT"/>
    <property type="match status" value="1"/>
</dbReference>
<protein>
    <submittedName>
        <fullName evidence="2">Tripartite motif-containing 3 isoform X1</fullName>
    </submittedName>
</protein>
<dbReference type="PANTHER" id="PTHR25462:SF296">
    <property type="entry name" value="MEIOTIC P26, ISOFORM F"/>
    <property type="match status" value="1"/>
</dbReference>
<dbReference type="GO" id="GO:0008270">
    <property type="term" value="F:zinc ion binding"/>
    <property type="evidence" value="ECO:0007669"/>
    <property type="project" value="InterPro"/>
</dbReference>
<dbReference type="Gene3D" id="3.30.160.60">
    <property type="entry name" value="Classic Zinc Finger"/>
    <property type="match status" value="1"/>
</dbReference>
<dbReference type="OrthoDB" id="5351233at2759"/>
<accession>A0A7D9DTN0</accession>
<dbReference type="Pfam" id="PF00643">
    <property type="entry name" value="zf-B_box"/>
    <property type="match status" value="1"/>
</dbReference>
<gene>
    <name evidence="2" type="ORF">PACLA_8A004775</name>
</gene>
<organism evidence="2 3">
    <name type="scientific">Paramuricea clavata</name>
    <name type="common">Red gorgonian</name>
    <name type="synonym">Violescent sea-whip</name>
    <dbReference type="NCBI Taxonomy" id="317549"/>
    <lineage>
        <taxon>Eukaryota</taxon>
        <taxon>Metazoa</taxon>
        <taxon>Cnidaria</taxon>
        <taxon>Anthozoa</taxon>
        <taxon>Octocorallia</taxon>
        <taxon>Malacalcyonacea</taxon>
        <taxon>Plexauridae</taxon>
        <taxon>Paramuricea</taxon>
    </lineage>
</organism>
<dbReference type="SUPFAM" id="SSF57845">
    <property type="entry name" value="B-box zinc-binding domain"/>
    <property type="match status" value="1"/>
</dbReference>
<dbReference type="PANTHER" id="PTHR25462">
    <property type="entry name" value="BONUS, ISOFORM C-RELATED"/>
    <property type="match status" value="1"/>
</dbReference>
<dbReference type="InterPro" id="IPR014756">
    <property type="entry name" value="Ig_E-set"/>
</dbReference>
<dbReference type="InterPro" id="IPR017868">
    <property type="entry name" value="Filamin/ABP280_repeat-like"/>
</dbReference>
<dbReference type="SMART" id="SM00336">
    <property type="entry name" value="BBOX"/>
    <property type="match status" value="1"/>
</dbReference>
<name>A0A7D9DTN0_PARCT</name>
<dbReference type="CDD" id="cd19756">
    <property type="entry name" value="Bbox2"/>
    <property type="match status" value="1"/>
</dbReference>
<dbReference type="EMBL" id="CACRXK020002073">
    <property type="protein sequence ID" value="CAB3992550.1"/>
    <property type="molecule type" value="Genomic_DNA"/>
</dbReference>
<comment type="caution">
    <text evidence="2">The sequence shown here is derived from an EMBL/GenBank/DDBJ whole genome shotgun (WGS) entry which is preliminary data.</text>
</comment>
<dbReference type="InterPro" id="IPR047153">
    <property type="entry name" value="TRIM45/56/19-like"/>
</dbReference>
<dbReference type="SUPFAM" id="SSF81296">
    <property type="entry name" value="E set domains"/>
    <property type="match status" value="1"/>
</dbReference>
<keyword evidence="1" id="KW-0677">Repeat</keyword>
<dbReference type="AlphaFoldDB" id="A0A7D9DTN0"/>
<dbReference type="SMART" id="SM00557">
    <property type="entry name" value="IG_FLMN"/>
    <property type="match status" value="1"/>
</dbReference>
<reference evidence="2" key="1">
    <citation type="submission" date="2020-04" db="EMBL/GenBank/DDBJ databases">
        <authorList>
            <person name="Alioto T."/>
            <person name="Alioto T."/>
            <person name="Gomez Garrido J."/>
        </authorList>
    </citation>
    <scope>NUCLEOTIDE SEQUENCE</scope>
    <source>
        <strain evidence="2">A484AB</strain>
    </source>
</reference>
<evidence type="ECO:0000313" key="3">
    <source>
        <dbReference type="Proteomes" id="UP001152795"/>
    </source>
</evidence>
<dbReference type="InterPro" id="IPR013783">
    <property type="entry name" value="Ig-like_fold"/>
</dbReference>
<sequence length="337" mass="38486">MNHRVNNILENLEQLHITSDEDIPGTSTICGIHEEEQLKYYCRTCETPTCKLCKLQDHHKHECCPIAVIAKEMKKSLVRKLVTLREQNVELTDDISNFKMLKEVITEKNKRVHGEITQHFESLQEILELQKQQFLDTADVLTNHKLGIIDRKLDNDRKTKDRVEKNIGDLEMTYKSMEYEKVLYTGKCVSANVENIPFANEQLSVDDDMKFLVSSTATEDFKTFLAKSHLVANDVCLECCTTSLEPKHPKKGEKAVITVTCKDSNNCDIKYGGQKIKAEFTGYAAVNVHDEIDRNDGTHVFEFVPTAQGELIVKFCINGQEAPNCMLKTTVRRSKQQ</sequence>
<dbReference type="PROSITE" id="PS50119">
    <property type="entry name" value="ZF_BBOX"/>
    <property type="match status" value="1"/>
</dbReference>
<dbReference type="InterPro" id="IPR001298">
    <property type="entry name" value="Filamin/ABP280_rpt"/>
</dbReference>